<keyword evidence="1" id="KW-0812">Transmembrane</keyword>
<dbReference type="AlphaFoldDB" id="A0A4Z2CLD3"/>
<reference evidence="2 3" key="1">
    <citation type="submission" date="2019-03" db="EMBL/GenBank/DDBJ databases">
        <title>An improved genome assembly of the fluke Schistosoma japonicum.</title>
        <authorList>
            <person name="Hu W."/>
            <person name="Luo F."/>
            <person name="Yin M."/>
            <person name="Mo X."/>
            <person name="Sun C."/>
            <person name="Wu Q."/>
            <person name="Zhu B."/>
            <person name="Xiang M."/>
            <person name="Wang J."/>
            <person name="Wang Y."/>
            <person name="Zhang T."/>
            <person name="Xu B."/>
            <person name="Zheng H."/>
            <person name="Feng Z."/>
        </authorList>
    </citation>
    <scope>NUCLEOTIDE SEQUENCE [LARGE SCALE GENOMIC DNA]</scope>
    <source>
        <strain evidence="2">HuSjv2</strain>
        <tissue evidence="2">Worms</tissue>
    </source>
</reference>
<feature type="transmembrane region" description="Helical" evidence="1">
    <location>
        <begin position="214"/>
        <end position="233"/>
    </location>
</feature>
<proteinExistence type="predicted"/>
<feature type="transmembrane region" description="Helical" evidence="1">
    <location>
        <begin position="154"/>
        <end position="176"/>
    </location>
</feature>
<keyword evidence="1" id="KW-1133">Transmembrane helix</keyword>
<organism evidence="2 3">
    <name type="scientific">Schistosoma japonicum</name>
    <name type="common">Blood fluke</name>
    <dbReference type="NCBI Taxonomy" id="6182"/>
    <lineage>
        <taxon>Eukaryota</taxon>
        <taxon>Metazoa</taxon>
        <taxon>Spiralia</taxon>
        <taxon>Lophotrochozoa</taxon>
        <taxon>Platyhelminthes</taxon>
        <taxon>Trematoda</taxon>
        <taxon>Digenea</taxon>
        <taxon>Strigeidida</taxon>
        <taxon>Schistosomatoidea</taxon>
        <taxon>Schistosomatidae</taxon>
        <taxon>Schistosoma</taxon>
    </lineage>
</organism>
<feature type="transmembrane region" description="Helical" evidence="1">
    <location>
        <begin position="35"/>
        <end position="59"/>
    </location>
</feature>
<gene>
    <name evidence="2" type="ORF">EWB00_010380</name>
</gene>
<feature type="transmembrane region" description="Helical" evidence="1">
    <location>
        <begin position="129"/>
        <end position="147"/>
    </location>
</feature>
<evidence type="ECO:0000313" key="2">
    <source>
        <dbReference type="EMBL" id="TNN04840.1"/>
    </source>
</evidence>
<name>A0A4Z2CLD3_SCHJA</name>
<dbReference type="EMBL" id="SKCS01000798">
    <property type="protein sequence ID" value="TNN04840.1"/>
    <property type="molecule type" value="Genomic_DNA"/>
</dbReference>
<protein>
    <submittedName>
        <fullName evidence="2">Uncharacterized protein</fullName>
    </submittedName>
</protein>
<evidence type="ECO:0000256" key="1">
    <source>
        <dbReference type="SAM" id="Phobius"/>
    </source>
</evidence>
<comment type="caution">
    <text evidence="2">The sequence shown here is derived from an EMBL/GenBank/DDBJ whole genome shotgun (WGS) entry which is preliminary data.</text>
</comment>
<accession>A0A4Z2CLD3</accession>
<sequence>MNYITMITKNNTNYSTNKQVTYIQIKMNNQVNRRYYTQVLILTCILVIMTMIINLFTWIIPCVNYLNNVGIAFGILAVILGILFLFLPKLQMKYPGNITFLIIMTLCWSASMIMIFCGLHILYVVSSMGISLGVCIFGVSIAISLKYDLTHHEIFFTLYGLIVVFISRVIATVLWFLVDDKFVAIACIAGNGAATLPIAIFLGQAIFKNGYVTFYPNYAFSAFVLFALFAFIYSDTANVFYSFFPSNLTNVSTFHTQINTVQLVQLSES</sequence>
<feature type="transmembrane region" description="Helical" evidence="1">
    <location>
        <begin position="99"/>
        <end position="123"/>
    </location>
</feature>
<feature type="transmembrane region" description="Helical" evidence="1">
    <location>
        <begin position="182"/>
        <end position="202"/>
    </location>
</feature>
<evidence type="ECO:0000313" key="3">
    <source>
        <dbReference type="Proteomes" id="UP000311919"/>
    </source>
</evidence>
<feature type="transmembrane region" description="Helical" evidence="1">
    <location>
        <begin position="65"/>
        <end position="87"/>
    </location>
</feature>
<keyword evidence="3" id="KW-1185">Reference proteome</keyword>
<dbReference type="Proteomes" id="UP000311919">
    <property type="component" value="Unassembled WGS sequence"/>
</dbReference>
<keyword evidence="1" id="KW-0472">Membrane</keyword>